<keyword evidence="10 13" id="KW-0472">Membrane</keyword>
<dbReference type="GO" id="GO:0016655">
    <property type="term" value="F:oxidoreductase activity, acting on NAD(P)H, quinone or similar compound as acceptor"/>
    <property type="evidence" value="ECO:0007669"/>
    <property type="project" value="InterPro"/>
</dbReference>
<evidence type="ECO:0000256" key="2">
    <source>
        <dbReference type="ARBA" id="ARBA00022692"/>
    </source>
</evidence>
<evidence type="ECO:0000313" key="15">
    <source>
        <dbReference type="Proteomes" id="UP001372338"/>
    </source>
</evidence>
<dbReference type="PANTHER" id="PTHR36727:SF2">
    <property type="entry name" value="NAD(P)H-QUINONE OXIDOREDUCTASE SUBUNIT L, CHLOROPLASTIC"/>
    <property type="match status" value="1"/>
</dbReference>
<dbReference type="AlphaFoldDB" id="A0AAN9IPX4"/>
<keyword evidence="3" id="KW-0874">Quinone</keyword>
<evidence type="ECO:0000256" key="7">
    <source>
        <dbReference type="ARBA" id="ARBA00022989"/>
    </source>
</evidence>
<comment type="catalytic activity">
    <reaction evidence="12">
        <text>a plastoquinone + NADH + (n+1) H(+)(in) = a plastoquinol + NAD(+) + n H(+)(out)</text>
        <dbReference type="Rhea" id="RHEA:42608"/>
        <dbReference type="Rhea" id="RHEA-COMP:9561"/>
        <dbReference type="Rhea" id="RHEA-COMP:9562"/>
        <dbReference type="ChEBI" id="CHEBI:15378"/>
        <dbReference type="ChEBI" id="CHEBI:17757"/>
        <dbReference type="ChEBI" id="CHEBI:57540"/>
        <dbReference type="ChEBI" id="CHEBI:57945"/>
        <dbReference type="ChEBI" id="CHEBI:62192"/>
    </reaction>
</comment>
<evidence type="ECO:0000256" key="1">
    <source>
        <dbReference type="ARBA" id="ARBA00004141"/>
    </source>
</evidence>
<keyword evidence="2 13" id="KW-0812">Transmembrane</keyword>
<gene>
    <name evidence="14" type="ORF">RIF29_13742</name>
</gene>
<evidence type="ECO:0000256" key="10">
    <source>
        <dbReference type="ARBA" id="ARBA00023136"/>
    </source>
</evidence>
<feature type="transmembrane region" description="Helical" evidence="13">
    <location>
        <begin position="132"/>
        <end position="152"/>
    </location>
</feature>
<feature type="transmembrane region" description="Helical" evidence="13">
    <location>
        <begin position="97"/>
        <end position="120"/>
    </location>
</feature>
<evidence type="ECO:0000313" key="14">
    <source>
        <dbReference type="EMBL" id="KAK7283991.1"/>
    </source>
</evidence>
<dbReference type="GO" id="GO:0016020">
    <property type="term" value="C:membrane"/>
    <property type="evidence" value="ECO:0007669"/>
    <property type="project" value="UniProtKB-SubCell"/>
</dbReference>
<dbReference type="PANTHER" id="PTHR36727">
    <property type="entry name" value="NAD(P)H-QUINONE OXIDOREDUCTASE SUBUNIT L, CHLOROPLASTIC"/>
    <property type="match status" value="1"/>
</dbReference>
<sequence>MSFSFSLHAPKALPTLPTTPHGTASLFIDSNSKHKASHYNTKPPQSLHHVLCNQKQSDHVYLKKPSLALHIGALLALVEQPALAVTGENYQPELTSVLIQLGIVLFLYFIVAPPIIMNWMRIRWYRRKFLEMYFQFMFAFIFFPGIILWAPFLNFRKFPRDPSLKYPWSVPEDLSKVRNAYSKYPYAEPEDYDWP</sequence>
<keyword evidence="5" id="KW-0618">Plastoquinone</keyword>
<evidence type="ECO:0000256" key="4">
    <source>
        <dbReference type="ARBA" id="ARBA00022857"/>
    </source>
</evidence>
<evidence type="ECO:0000256" key="3">
    <source>
        <dbReference type="ARBA" id="ARBA00022719"/>
    </source>
</evidence>
<reference evidence="14 15" key="1">
    <citation type="submission" date="2024-01" db="EMBL/GenBank/DDBJ databases">
        <title>The genomes of 5 underutilized Papilionoideae crops provide insights into root nodulation and disease resistanc.</title>
        <authorList>
            <person name="Yuan L."/>
        </authorList>
    </citation>
    <scope>NUCLEOTIDE SEQUENCE [LARGE SCALE GENOMIC DNA]</scope>
    <source>
        <strain evidence="14">ZHUSHIDOU_FW_LH</strain>
        <tissue evidence="14">Leaf</tissue>
    </source>
</reference>
<evidence type="ECO:0000256" key="9">
    <source>
        <dbReference type="ARBA" id="ARBA00023078"/>
    </source>
</evidence>
<accession>A0AAN9IPX4</accession>
<evidence type="ECO:0000256" key="8">
    <source>
        <dbReference type="ARBA" id="ARBA00023027"/>
    </source>
</evidence>
<evidence type="ECO:0000256" key="11">
    <source>
        <dbReference type="ARBA" id="ARBA00047726"/>
    </source>
</evidence>
<keyword evidence="7 13" id="KW-1133">Transmembrane helix</keyword>
<protein>
    <submittedName>
        <fullName evidence="14">Uncharacterized protein</fullName>
    </submittedName>
</protein>
<keyword evidence="15" id="KW-1185">Reference proteome</keyword>
<name>A0AAN9IPX4_CROPI</name>
<keyword evidence="8" id="KW-0520">NAD</keyword>
<keyword evidence="4" id="KW-0521">NADP</keyword>
<dbReference type="EMBL" id="JAYWIO010000002">
    <property type="protein sequence ID" value="KAK7283991.1"/>
    <property type="molecule type" value="Genomic_DNA"/>
</dbReference>
<dbReference type="Pfam" id="PF10716">
    <property type="entry name" value="NdhL"/>
    <property type="match status" value="1"/>
</dbReference>
<keyword evidence="6" id="KW-1278">Translocase</keyword>
<dbReference type="InterPro" id="IPR019654">
    <property type="entry name" value="NADH-quinone_OxRdatse_su_L"/>
</dbReference>
<keyword evidence="9" id="KW-0793">Thylakoid</keyword>
<dbReference type="GO" id="GO:0048038">
    <property type="term" value="F:quinone binding"/>
    <property type="evidence" value="ECO:0007669"/>
    <property type="project" value="UniProtKB-KW"/>
</dbReference>
<proteinExistence type="predicted"/>
<dbReference type="Proteomes" id="UP001372338">
    <property type="component" value="Unassembled WGS sequence"/>
</dbReference>
<comment type="catalytic activity">
    <reaction evidence="11">
        <text>a plastoquinone + NADPH + (n+1) H(+)(in) = a plastoquinol + NADP(+) + n H(+)(out)</text>
        <dbReference type="Rhea" id="RHEA:42612"/>
        <dbReference type="Rhea" id="RHEA-COMP:9561"/>
        <dbReference type="Rhea" id="RHEA-COMP:9562"/>
        <dbReference type="ChEBI" id="CHEBI:15378"/>
        <dbReference type="ChEBI" id="CHEBI:17757"/>
        <dbReference type="ChEBI" id="CHEBI:57783"/>
        <dbReference type="ChEBI" id="CHEBI:58349"/>
        <dbReference type="ChEBI" id="CHEBI:62192"/>
    </reaction>
</comment>
<organism evidence="14 15">
    <name type="scientific">Crotalaria pallida</name>
    <name type="common">Smooth rattlebox</name>
    <name type="synonym">Crotalaria striata</name>
    <dbReference type="NCBI Taxonomy" id="3830"/>
    <lineage>
        <taxon>Eukaryota</taxon>
        <taxon>Viridiplantae</taxon>
        <taxon>Streptophyta</taxon>
        <taxon>Embryophyta</taxon>
        <taxon>Tracheophyta</taxon>
        <taxon>Spermatophyta</taxon>
        <taxon>Magnoliopsida</taxon>
        <taxon>eudicotyledons</taxon>
        <taxon>Gunneridae</taxon>
        <taxon>Pentapetalae</taxon>
        <taxon>rosids</taxon>
        <taxon>fabids</taxon>
        <taxon>Fabales</taxon>
        <taxon>Fabaceae</taxon>
        <taxon>Papilionoideae</taxon>
        <taxon>50 kb inversion clade</taxon>
        <taxon>genistoids sensu lato</taxon>
        <taxon>core genistoids</taxon>
        <taxon>Crotalarieae</taxon>
        <taxon>Crotalaria</taxon>
    </lineage>
</organism>
<evidence type="ECO:0000256" key="5">
    <source>
        <dbReference type="ARBA" id="ARBA00022957"/>
    </source>
</evidence>
<comment type="caution">
    <text evidence="14">The sequence shown here is derived from an EMBL/GenBank/DDBJ whole genome shotgun (WGS) entry which is preliminary data.</text>
</comment>
<evidence type="ECO:0000256" key="6">
    <source>
        <dbReference type="ARBA" id="ARBA00022967"/>
    </source>
</evidence>
<evidence type="ECO:0000256" key="12">
    <source>
        <dbReference type="ARBA" id="ARBA00048026"/>
    </source>
</evidence>
<comment type="subcellular location">
    <subcellularLocation>
        <location evidence="1">Membrane</location>
        <topology evidence="1">Multi-pass membrane protein</topology>
    </subcellularLocation>
</comment>
<evidence type="ECO:0000256" key="13">
    <source>
        <dbReference type="SAM" id="Phobius"/>
    </source>
</evidence>